<dbReference type="Pfam" id="PF14679">
    <property type="entry name" value="FANCI_HD1"/>
    <property type="match status" value="1"/>
</dbReference>
<feature type="region of interest" description="Disordered" evidence="1">
    <location>
        <begin position="702"/>
        <end position="736"/>
    </location>
</feature>
<dbReference type="EMBL" id="CP144746">
    <property type="protein sequence ID" value="WVZ56879.1"/>
    <property type="molecule type" value="Genomic_DNA"/>
</dbReference>
<dbReference type="InterPro" id="IPR029312">
    <property type="entry name" value="FANCI_HD2"/>
</dbReference>
<evidence type="ECO:0000256" key="1">
    <source>
        <dbReference type="SAM" id="MobiDB-lite"/>
    </source>
</evidence>
<evidence type="ECO:0000313" key="8">
    <source>
        <dbReference type="Proteomes" id="UP001341281"/>
    </source>
</evidence>
<feature type="domain" description="FANCI helical" evidence="5">
    <location>
        <begin position="200"/>
        <end position="280"/>
    </location>
</feature>
<feature type="compositionally biased region" description="Basic and acidic residues" evidence="1">
    <location>
        <begin position="718"/>
        <end position="728"/>
    </location>
</feature>
<dbReference type="Pfam" id="PF14676">
    <property type="entry name" value="FANCI_S2"/>
    <property type="match status" value="1"/>
</dbReference>
<dbReference type="InterPro" id="IPR029310">
    <property type="entry name" value="FANCI_HD1"/>
</dbReference>
<feature type="domain" description="FANCI solenoid 2" evidence="3">
    <location>
        <begin position="294"/>
        <end position="449"/>
    </location>
</feature>
<dbReference type="Pfam" id="PF14680">
    <property type="entry name" value="FANCI_HD2"/>
    <property type="match status" value="1"/>
</dbReference>
<proteinExistence type="predicted"/>
<feature type="region of interest" description="Disordered" evidence="1">
    <location>
        <begin position="1227"/>
        <end position="1301"/>
    </location>
</feature>
<evidence type="ECO:0000313" key="7">
    <source>
        <dbReference type="EMBL" id="WVZ56879.1"/>
    </source>
</evidence>
<dbReference type="InterPro" id="IPR026171">
    <property type="entry name" value="FANCI"/>
</dbReference>
<dbReference type="Proteomes" id="UP001341281">
    <property type="component" value="Chromosome 02"/>
</dbReference>
<evidence type="ECO:0000259" key="6">
    <source>
        <dbReference type="Pfam" id="PF14680"/>
    </source>
</evidence>
<dbReference type="PANTHER" id="PTHR21818:SF0">
    <property type="entry name" value="FANCONI ANEMIA GROUP I PROTEIN"/>
    <property type="match status" value="1"/>
</dbReference>
<feature type="domain" description="FANCI solenoid 4" evidence="4">
    <location>
        <begin position="1000"/>
        <end position="1230"/>
    </location>
</feature>
<feature type="region of interest" description="Disordered" evidence="1">
    <location>
        <begin position="1"/>
        <end position="28"/>
    </location>
</feature>
<feature type="region of interest" description="Disordered" evidence="1">
    <location>
        <begin position="460"/>
        <end position="480"/>
    </location>
</feature>
<sequence length="1341" mass="147551">MSATTASASQPSSQQPPPAPPTADTVLGLASRDPSAAAALLPELPPDALDDILASLSAESAAGHLGLLPAILALSPSPSAASAALASLLSAPSWPSATLLAVASLLRDLPPAYRARVPALLGKILSLLPSADAQDLPALAYQLLLLASKPLHPRVVLAGLLRFFGGRRAARIRAPPSIARQVEGTVLMNVAFAVKQDPALAREVLAAVKADTAGSLSGFAVAVLLFVARVRRFNESALGVLRDAATLSRRDCRMSRQCKWLPDCTKEECAQAAQCVEKGLLKAVDESIGGREQVVPSTVQLGFLLLEVSDGDRGEQAGLGEGVMTTEEIGIIMLKSLFEIHGMARTEIIEQCKFRILSAKPQQSTPVLRLLGCLIQSHPFPMLEYTAHLKEVLDYFSFMNDKISTGLISCLLPLTKFNRDLKDYIILVVRKAMFKREDTVRIAATNAIIELIITESRKNEANPFEDSSSQPSSSQLPETHPEFGRGLFQELSGLLRRCLSQQTSVKEILYEGLVRIVTSDPAAADTVLDFLWPHFINYYSEDAECPLKIDSCFKVENARLCIVEPLDCLLSCISKILRIQQTSRCEKPRDACSKFFGFAASQDNEAGRASSDLFVKALSSIQKYFRISLTEDQRGQSQEVGSLSSPSEMAHCHNFAMLGIIEVFVDFAASKLEKASDESKEMIEKEILELVDAHSGFERKTSNVRERIARRKGNAGDATDKHTSEPKESSNASLQKLHGKRGKFVDSSLYELAVTCVKRCDADNYNNSSQRPSQTKLNQSSNLVSFVLKAFLEVFKSLETKDGGDFRIKLYEDLKKLIQPITQLVWCILLDSNQENGGSKRNTTQGKKNIECKKDQLYLALKCLKELLEPNASDHSSNIIDVLISLAPPNLEDMMDAGDLDKNDTTTVEDQSARNVHVFLNIMKMLYARLLSQSLLHESEAVTELILGISRKLHLEQRHLIGSWATDLCRKRSIQSPSMAREVVNLAIQLTPAPDDLILVCEMAAELKKTFTSENDGSKDSSDTFHIINCKTKNTLAALALRMVELSITELEWGLGKLKAMLTLCYDSGNISEDQPADESMQRLALEEALYLRSTLVVHLLSSFAHMSLKAQAEHFLKLTAKFYKLLTRMSKSQIAPKGYRQSIPSLKFQKLAEVTCRMLTAPLYDFVSSVQENQQAQNLAKIRRESKCIPDLIYQIEDYEKYLIQLSKLTKLNLLRHAKRSVARDFRITGNSGGQQQEEDHTPDNAAASDNEPDEDAGGSNTPVESYAGENASSESEHDEDTGGPNAPVEGNADENIGRSFACGSPVLEFESDGEEEILAQRKRAKTRQIVQDSDEEEDK</sequence>
<evidence type="ECO:0000259" key="5">
    <source>
        <dbReference type="Pfam" id="PF14679"/>
    </source>
</evidence>
<feature type="domain" description="FANCI solenoid 1" evidence="2">
    <location>
        <begin position="90"/>
        <end position="170"/>
    </location>
</feature>
<evidence type="ECO:0000259" key="3">
    <source>
        <dbReference type="Pfam" id="PF14676"/>
    </source>
</evidence>
<feature type="region of interest" description="Disordered" evidence="1">
    <location>
        <begin position="1313"/>
        <end position="1341"/>
    </location>
</feature>
<feature type="domain" description="FANCI helical" evidence="6">
    <location>
        <begin position="466"/>
        <end position="701"/>
    </location>
</feature>
<dbReference type="InterPro" id="IPR029315">
    <property type="entry name" value="FANCI_S2"/>
</dbReference>
<dbReference type="SUPFAM" id="SSF48371">
    <property type="entry name" value="ARM repeat"/>
    <property type="match status" value="1"/>
</dbReference>
<evidence type="ECO:0000259" key="2">
    <source>
        <dbReference type="Pfam" id="PF14675"/>
    </source>
</evidence>
<dbReference type="InterPro" id="IPR029308">
    <property type="entry name" value="FANCI_S1"/>
</dbReference>
<dbReference type="InterPro" id="IPR016024">
    <property type="entry name" value="ARM-type_fold"/>
</dbReference>
<feature type="compositionally biased region" description="Low complexity" evidence="1">
    <location>
        <begin position="1"/>
        <end position="13"/>
    </location>
</feature>
<reference evidence="7 8" key="1">
    <citation type="submission" date="2024-02" db="EMBL/GenBank/DDBJ databases">
        <title>High-quality chromosome-scale genome assembly of Pensacola bahiagrass (Paspalum notatum Flugge var. saurae).</title>
        <authorList>
            <person name="Vega J.M."/>
            <person name="Podio M."/>
            <person name="Orjuela J."/>
            <person name="Siena L.A."/>
            <person name="Pessino S.C."/>
            <person name="Combes M.C."/>
            <person name="Mariac C."/>
            <person name="Albertini E."/>
            <person name="Pupilli F."/>
            <person name="Ortiz J.P.A."/>
            <person name="Leblanc O."/>
        </authorList>
    </citation>
    <scope>NUCLEOTIDE SEQUENCE [LARGE SCALE GENOMIC DNA]</scope>
    <source>
        <strain evidence="7">R1</strain>
        <tissue evidence="7">Leaf</tissue>
    </source>
</reference>
<dbReference type="InterPro" id="IPR029314">
    <property type="entry name" value="FANCI_S4"/>
</dbReference>
<organism evidence="7 8">
    <name type="scientific">Paspalum notatum var. saurae</name>
    <dbReference type="NCBI Taxonomy" id="547442"/>
    <lineage>
        <taxon>Eukaryota</taxon>
        <taxon>Viridiplantae</taxon>
        <taxon>Streptophyta</taxon>
        <taxon>Embryophyta</taxon>
        <taxon>Tracheophyta</taxon>
        <taxon>Spermatophyta</taxon>
        <taxon>Magnoliopsida</taxon>
        <taxon>Liliopsida</taxon>
        <taxon>Poales</taxon>
        <taxon>Poaceae</taxon>
        <taxon>PACMAD clade</taxon>
        <taxon>Panicoideae</taxon>
        <taxon>Andropogonodae</taxon>
        <taxon>Paspaleae</taxon>
        <taxon>Paspalinae</taxon>
        <taxon>Paspalum</taxon>
    </lineage>
</organism>
<dbReference type="Pfam" id="PF14678">
    <property type="entry name" value="FANCI_S4"/>
    <property type="match status" value="1"/>
</dbReference>
<dbReference type="PANTHER" id="PTHR21818">
    <property type="entry name" value="BC025462 PROTEIN"/>
    <property type="match status" value="1"/>
</dbReference>
<dbReference type="Pfam" id="PF14675">
    <property type="entry name" value="FANCI_S1"/>
    <property type="match status" value="1"/>
</dbReference>
<dbReference type="GO" id="GO:0070182">
    <property type="term" value="F:DNA polymerase binding"/>
    <property type="evidence" value="ECO:0007669"/>
    <property type="project" value="TreeGrafter"/>
</dbReference>
<gene>
    <name evidence="7" type="ORF">U9M48_007350</name>
</gene>
<protein>
    <recommendedName>
        <fullName evidence="9">Fanconi anemia group I protein</fullName>
    </recommendedName>
</protein>
<keyword evidence="8" id="KW-1185">Reference proteome</keyword>
<accession>A0AAQ3PRA5</accession>
<dbReference type="GO" id="GO:0006281">
    <property type="term" value="P:DNA repair"/>
    <property type="evidence" value="ECO:0007669"/>
    <property type="project" value="InterPro"/>
</dbReference>
<evidence type="ECO:0000259" key="4">
    <source>
        <dbReference type="Pfam" id="PF14678"/>
    </source>
</evidence>
<name>A0AAQ3PRA5_PASNO</name>
<evidence type="ECO:0008006" key="9">
    <source>
        <dbReference type="Google" id="ProtNLM"/>
    </source>
</evidence>